<organism evidence="2 3">
    <name type="scientific">Streptomyces venezuelae</name>
    <dbReference type="NCBI Taxonomy" id="54571"/>
    <lineage>
        <taxon>Bacteria</taxon>
        <taxon>Bacillati</taxon>
        <taxon>Actinomycetota</taxon>
        <taxon>Actinomycetes</taxon>
        <taxon>Kitasatosporales</taxon>
        <taxon>Streptomycetaceae</taxon>
        <taxon>Streptomyces</taxon>
    </lineage>
</organism>
<proteinExistence type="predicted"/>
<feature type="domain" description="DUF7916" evidence="1">
    <location>
        <begin position="18"/>
        <end position="304"/>
    </location>
</feature>
<keyword evidence="3" id="KW-1185">Reference proteome</keyword>
<dbReference type="InterPro" id="IPR057238">
    <property type="entry name" value="DUF7916"/>
</dbReference>
<dbReference type="RefSeq" id="WP_150168389.1">
    <property type="nucleotide sequence ID" value="NZ_CP029193.1"/>
</dbReference>
<name>A0A5P2BAZ6_STRVZ</name>
<dbReference type="Proteomes" id="UP000323046">
    <property type="component" value="Chromosome"/>
</dbReference>
<protein>
    <submittedName>
        <fullName evidence="2">PEP phosphonomutase</fullName>
    </submittedName>
</protein>
<reference evidence="2 3" key="1">
    <citation type="submission" date="2018-05" db="EMBL/GenBank/DDBJ databases">
        <title>Streptomyces venezuelae.</title>
        <authorList>
            <person name="Kim W."/>
            <person name="Lee N."/>
            <person name="Cho B.-K."/>
        </authorList>
    </citation>
    <scope>NUCLEOTIDE SEQUENCE [LARGE SCALE GENOMIC DNA]</scope>
    <source>
        <strain evidence="2 3">ATCC 14583</strain>
    </source>
</reference>
<dbReference type="AlphaFoldDB" id="A0A5P2BAZ6"/>
<dbReference type="OrthoDB" id="5581965at2"/>
<sequence>MSDQHSHQYDHRQTPRILDLDRERLAALRGHALTASVAAAEGRTMVAEVFADRAALVPMPGMPGVHNAELVAAFGADIVVLNLIERAWDGERLTLPGLGTFTSLTDLAAYIGRPVGINLEPGDVPEIRRAKPEYAKRLIDMGAAMLCLTANPGTGGSYAGLARVTEELRAGLGDDVALWSGKMHHAGHPERVTVERLTSLVEAGADGVVLPLPGTLPGVTKELAAEAVAAVQDAGAVVMGAIGTSQEGSHANVVPQLALTAKEVGIDAHHFGDSFLPGMCDPEVMYDYSVAIRGRRHTWNRMALGGRGHRRTTAV</sequence>
<gene>
    <name evidence="2" type="ORF">DEJ47_14330</name>
</gene>
<dbReference type="EMBL" id="CP029193">
    <property type="protein sequence ID" value="QES27476.1"/>
    <property type="molecule type" value="Genomic_DNA"/>
</dbReference>
<evidence type="ECO:0000313" key="3">
    <source>
        <dbReference type="Proteomes" id="UP000323046"/>
    </source>
</evidence>
<evidence type="ECO:0000313" key="2">
    <source>
        <dbReference type="EMBL" id="QES27476.1"/>
    </source>
</evidence>
<dbReference type="Pfam" id="PF25509">
    <property type="entry name" value="DUF7916"/>
    <property type="match status" value="1"/>
</dbReference>
<dbReference type="SUPFAM" id="SSF51395">
    <property type="entry name" value="FMN-linked oxidoreductases"/>
    <property type="match status" value="1"/>
</dbReference>
<accession>A0A5P2BAZ6</accession>
<evidence type="ECO:0000259" key="1">
    <source>
        <dbReference type="Pfam" id="PF25509"/>
    </source>
</evidence>